<evidence type="ECO:0000256" key="1">
    <source>
        <dbReference type="SAM" id="Phobius"/>
    </source>
</evidence>
<dbReference type="AlphaFoldDB" id="A0AAN0ME64"/>
<accession>A0AAN0ME64</accession>
<feature type="transmembrane region" description="Helical" evidence="1">
    <location>
        <begin position="65"/>
        <end position="86"/>
    </location>
</feature>
<dbReference type="NCBIfam" id="NF033773">
    <property type="entry name" value="tellur_TrgA"/>
    <property type="match status" value="1"/>
</dbReference>
<dbReference type="Proteomes" id="UP001470809">
    <property type="component" value="Chromosome"/>
</dbReference>
<keyword evidence="1" id="KW-0472">Membrane</keyword>
<dbReference type="RefSeq" id="WP_342075666.1">
    <property type="nucleotide sequence ID" value="NZ_CP151767.2"/>
</dbReference>
<gene>
    <name evidence="2" type="ORF">AABB31_14900</name>
</gene>
<dbReference type="KEGG" id="yrh:AABB31_14900"/>
<feature type="transmembrane region" description="Helical" evidence="1">
    <location>
        <begin position="6"/>
        <end position="28"/>
    </location>
</feature>
<evidence type="ECO:0000313" key="2">
    <source>
        <dbReference type="EMBL" id="WZU66341.1"/>
    </source>
</evidence>
<keyword evidence="3" id="KW-1185">Reference proteome</keyword>
<reference evidence="2" key="1">
    <citation type="submission" date="2024-08" db="EMBL/GenBank/DDBJ databases">
        <title>Phylogenomic analyses of a clade within the roseobacter group suggest taxonomic reassignments of species of the genera Aestuariivita, Citreicella, Loktanella, Nautella, Pelagibaca, Ruegeria, Thalassobius, Thiobacimonas and Tropicibacter, and the proposal o.</title>
        <authorList>
            <person name="Jeon C.O."/>
        </authorList>
    </citation>
    <scope>NUCLEOTIDE SEQUENCE</scope>
    <source>
        <strain evidence="2">SS1-5</strain>
    </source>
</reference>
<feature type="transmembrane region" description="Helical" evidence="1">
    <location>
        <begin position="121"/>
        <end position="142"/>
    </location>
</feature>
<dbReference type="EMBL" id="CP151767">
    <property type="protein sequence ID" value="WZU66341.1"/>
    <property type="molecule type" value="Genomic_DNA"/>
</dbReference>
<organism evidence="2 3">
    <name type="scientific">Yoonia rhodophyticola</name>
    <dbReference type="NCBI Taxonomy" id="3137370"/>
    <lineage>
        <taxon>Bacteria</taxon>
        <taxon>Pseudomonadati</taxon>
        <taxon>Pseudomonadota</taxon>
        <taxon>Alphaproteobacteria</taxon>
        <taxon>Rhodobacterales</taxon>
        <taxon>Paracoccaceae</taxon>
        <taxon>Yoonia</taxon>
    </lineage>
</organism>
<keyword evidence="1" id="KW-0812">Transmembrane</keyword>
<sequence length="146" mass="16035">MPTAGRLAAALTFFIYGWYVGIIAGPFFPEGNPPNYVIPLSIGLAILVGWTVVGGRLGNGYFGALGHGLTGAFAYGFWTIFIISFINMIRKSLRRLYDGPMDAVVDVFDLMMRAARDFFDINLILTVTLGGMLCACIGEYFARRYP</sequence>
<keyword evidence="1" id="KW-1133">Transmembrane helix</keyword>
<feature type="transmembrane region" description="Helical" evidence="1">
    <location>
        <begin position="35"/>
        <end position="53"/>
    </location>
</feature>
<proteinExistence type="predicted"/>
<dbReference type="InterPro" id="IPR047784">
    <property type="entry name" value="TrgA"/>
</dbReference>
<evidence type="ECO:0000313" key="3">
    <source>
        <dbReference type="Proteomes" id="UP001470809"/>
    </source>
</evidence>
<name>A0AAN0ME64_9RHOB</name>
<protein>
    <submittedName>
        <fullName evidence="2">TrgA family protein</fullName>
    </submittedName>
</protein>